<dbReference type="InterPro" id="IPR001972">
    <property type="entry name" value="Stomatin_HflK_fam"/>
</dbReference>
<dbReference type="CDD" id="cd03403">
    <property type="entry name" value="SPFH_stomatin"/>
    <property type="match status" value="1"/>
</dbReference>
<evidence type="ECO:0000256" key="1">
    <source>
        <dbReference type="ARBA" id="ARBA00004370"/>
    </source>
</evidence>
<dbReference type="Gene3D" id="6.10.250.2090">
    <property type="match status" value="1"/>
</dbReference>
<sequence>MTRTLFATVSSGVNGGQIVKEYERAIIFRLGRILRGGAKGPGLFFVLPCTDSFIKVDMRTISFDIPPQEILTKDSVTVSVDGVVYYRVQNATLAVANITNADSATRLLAQTTLRNVLGTKNLSQILSDREEIAHSMQSTLDVATDDWGIKVERVEIKDVKLPVQLQRAMAAEAEAAREARAKVIAAEGEMNASRALKEASMVITESPAALQLRYLQTLTTIAAEKNSTIVFPLPIDMLHGMLAGRKIRRIVTDGKKLMCESSLMECMDPGNIFELKSSGSGKAWICGLKERSVSRITLRQRACGTGESGQPLTLMDRSVGEVE</sequence>
<dbReference type="SUPFAM" id="SSF117892">
    <property type="entry name" value="Band 7/SPFH domain"/>
    <property type="match status" value="1"/>
</dbReference>
<keyword evidence="6" id="KW-1185">Reference proteome</keyword>
<name>A0ABN9M670_9NEOB</name>
<dbReference type="Proteomes" id="UP001176940">
    <property type="component" value="Unassembled WGS sequence"/>
</dbReference>
<evidence type="ECO:0000256" key="3">
    <source>
        <dbReference type="ARBA" id="ARBA00023136"/>
    </source>
</evidence>
<gene>
    <name evidence="5" type="ORF">RIMI_LOCUS17068318</name>
</gene>
<dbReference type="InterPro" id="IPR001107">
    <property type="entry name" value="Band_7"/>
</dbReference>
<comment type="subcellular location">
    <subcellularLocation>
        <location evidence="1">Membrane</location>
    </subcellularLocation>
</comment>
<organism evidence="5 6">
    <name type="scientific">Ranitomeya imitator</name>
    <name type="common">mimic poison frog</name>
    <dbReference type="NCBI Taxonomy" id="111125"/>
    <lineage>
        <taxon>Eukaryota</taxon>
        <taxon>Metazoa</taxon>
        <taxon>Chordata</taxon>
        <taxon>Craniata</taxon>
        <taxon>Vertebrata</taxon>
        <taxon>Euteleostomi</taxon>
        <taxon>Amphibia</taxon>
        <taxon>Batrachia</taxon>
        <taxon>Anura</taxon>
        <taxon>Neobatrachia</taxon>
        <taxon>Hyloidea</taxon>
        <taxon>Dendrobatidae</taxon>
        <taxon>Dendrobatinae</taxon>
        <taxon>Ranitomeya</taxon>
    </lineage>
</organism>
<evidence type="ECO:0000259" key="4">
    <source>
        <dbReference type="SMART" id="SM00244"/>
    </source>
</evidence>
<dbReference type="PANTHER" id="PTHR10264">
    <property type="entry name" value="BAND 7 PROTEIN-RELATED"/>
    <property type="match status" value="1"/>
</dbReference>
<dbReference type="PANTHER" id="PTHR10264:SF115">
    <property type="entry name" value="STOMATIN"/>
    <property type="match status" value="1"/>
</dbReference>
<dbReference type="EMBL" id="CAUEEQ010048983">
    <property type="protein sequence ID" value="CAJ0959973.1"/>
    <property type="molecule type" value="Genomic_DNA"/>
</dbReference>
<keyword evidence="3" id="KW-0472">Membrane</keyword>
<dbReference type="PROSITE" id="PS01270">
    <property type="entry name" value="BAND_7"/>
    <property type="match status" value="1"/>
</dbReference>
<feature type="domain" description="Band 7" evidence="4">
    <location>
        <begin position="14"/>
        <end position="173"/>
    </location>
</feature>
<dbReference type="InterPro" id="IPR043202">
    <property type="entry name" value="Band-7_stomatin-like"/>
</dbReference>
<comment type="similarity">
    <text evidence="2">Belongs to the band 7/mec-2 family.</text>
</comment>
<accession>A0ABN9M670</accession>
<reference evidence="5" key="1">
    <citation type="submission" date="2023-07" db="EMBL/GenBank/DDBJ databases">
        <authorList>
            <person name="Stuckert A."/>
        </authorList>
    </citation>
    <scope>NUCLEOTIDE SEQUENCE</scope>
</reference>
<dbReference type="InterPro" id="IPR018080">
    <property type="entry name" value="Band_7/stomatin-like_CS"/>
</dbReference>
<dbReference type="InterPro" id="IPR036013">
    <property type="entry name" value="Band_7/SPFH_dom_sf"/>
</dbReference>
<dbReference type="Pfam" id="PF01145">
    <property type="entry name" value="Band_7"/>
    <property type="match status" value="1"/>
</dbReference>
<evidence type="ECO:0000313" key="6">
    <source>
        <dbReference type="Proteomes" id="UP001176940"/>
    </source>
</evidence>
<protein>
    <recommendedName>
        <fullName evidence="4">Band 7 domain-containing protein</fullName>
    </recommendedName>
</protein>
<proteinExistence type="inferred from homology"/>
<comment type="caution">
    <text evidence="5">The sequence shown here is derived from an EMBL/GenBank/DDBJ whole genome shotgun (WGS) entry which is preliminary data.</text>
</comment>
<dbReference type="Gene3D" id="3.30.479.30">
    <property type="entry name" value="Band 7 domain"/>
    <property type="match status" value="1"/>
</dbReference>
<evidence type="ECO:0000313" key="5">
    <source>
        <dbReference type="EMBL" id="CAJ0959973.1"/>
    </source>
</evidence>
<dbReference type="SMART" id="SM00244">
    <property type="entry name" value="PHB"/>
    <property type="match status" value="1"/>
</dbReference>
<dbReference type="PRINTS" id="PR00721">
    <property type="entry name" value="STOMATIN"/>
</dbReference>
<evidence type="ECO:0000256" key="2">
    <source>
        <dbReference type="ARBA" id="ARBA00008164"/>
    </source>
</evidence>